<gene>
    <name evidence="1" type="ORF">LCGC14_0164120</name>
</gene>
<proteinExistence type="predicted"/>
<protein>
    <submittedName>
        <fullName evidence="1">Uncharacterized protein</fullName>
    </submittedName>
</protein>
<evidence type="ECO:0000313" key="1">
    <source>
        <dbReference type="EMBL" id="KKN96768.1"/>
    </source>
</evidence>
<sequence>MKEAEATNGEKLKALVASFNLRCTLTTALKHIEPFGPERTCWDEWADQLKRFQTEAAFPPDPFWSPPPKPKA</sequence>
<accession>A0A0F9XWL0</accession>
<name>A0A0F9XWL0_9ZZZZ</name>
<organism evidence="1">
    <name type="scientific">marine sediment metagenome</name>
    <dbReference type="NCBI Taxonomy" id="412755"/>
    <lineage>
        <taxon>unclassified sequences</taxon>
        <taxon>metagenomes</taxon>
        <taxon>ecological metagenomes</taxon>
    </lineage>
</organism>
<dbReference type="AlphaFoldDB" id="A0A0F9XWL0"/>
<reference evidence="1" key="1">
    <citation type="journal article" date="2015" name="Nature">
        <title>Complex archaea that bridge the gap between prokaryotes and eukaryotes.</title>
        <authorList>
            <person name="Spang A."/>
            <person name="Saw J.H."/>
            <person name="Jorgensen S.L."/>
            <person name="Zaremba-Niedzwiedzka K."/>
            <person name="Martijn J."/>
            <person name="Lind A.E."/>
            <person name="van Eijk R."/>
            <person name="Schleper C."/>
            <person name="Guy L."/>
            <person name="Ettema T.J."/>
        </authorList>
    </citation>
    <scope>NUCLEOTIDE SEQUENCE</scope>
</reference>
<comment type="caution">
    <text evidence="1">The sequence shown here is derived from an EMBL/GenBank/DDBJ whole genome shotgun (WGS) entry which is preliminary data.</text>
</comment>
<dbReference type="EMBL" id="LAZR01000062">
    <property type="protein sequence ID" value="KKN96768.1"/>
    <property type="molecule type" value="Genomic_DNA"/>
</dbReference>